<sequence>MTGNSARVYCAAVILVLDTIHRNSKPHNILLDAHEHLKLADFCFSLLKDCLVQSNIFVGTYDYICPEVLNLASKTGV</sequence>
<dbReference type="GO" id="GO:0072518">
    <property type="term" value="F:Rho-dependent protein serine/threonine kinase activity"/>
    <property type="evidence" value="ECO:0007669"/>
    <property type="project" value="TreeGrafter"/>
</dbReference>
<dbReference type="AlphaFoldDB" id="A0A818RE70"/>
<dbReference type="GO" id="GO:0000281">
    <property type="term" value="P:mitotic cytokinesis"/>
    <property type="evidence" value="ECO:0007669"/>
    <property type="project" value="TreeGrafter"/>
</dbReference>
<evidence type="ECO:0000313" key="4">
    <source>
        <dbReference type="Proteomes" id="UP000663836"/>
    </source>
</evidence>
<dbReference type="Proteomes" id="UP000663864">
    <property type="component" value="Unassembled WGS sequence"/>
</dbReference>
<dbReference type="PANTHER" id="PTHR22988">
    <property type="entry name" value="MYOTONIC DYSTROPHY S/T KINASE-RELATED"/>
    <property type="match status" value="1"/>
</dbReference>
<dbReference type="InterPro" id="IPR000719">
    <property type="entry name" value="Prot_kinase_dom"/>
</dbReference>
<protein>
    <recommendedName>
        <fullName evidence="1">Protein kinase domain-containing protein</fullName>
    </recommendedName>
</protein>
<evidence type="ECO:0000313" key="3">
    <source>
        <dbReference type="EMBL" id="CAF3648200.1"/>
    </source>
</evidence>
<dbReference type="GO" id="GO:0048598">
    <property type="term" value="P:embryonic morphogenesis"/>
    <property type="evidence" value="ECO:0007669"/>
    <property type="project" value="TreeGrafter"/>
</dbReference>
<comment type="caution">
    <text evidence="3">The sequence shown here is derived from an EMBL/GenBank/DDBJ whole genome shotgun (WGS) entry which is preliminary data.</text>
</comment>
<dbReference type="GO" id="GO:0005856">
    <property type="term" value="C:cytoskeleton"/>
    <property type="evidence" value="ECO:0007669"/>
    <property type="project" value="TreeGrafter"/>
</dbReference>
<dbReference type="GO" id="GO:0007266">
    <property type="term" value="P:Rho protein signal transduction"/>
    <property type="evidence" value="ECO:0007669"/>
    <property type="project" value="TreeGrafter"/>
</dbReference>
<evidence type="ECO:0000259" key="1">
    <source>
        <dbReference type="PROSITE" id="PS50011"/>
    </source>
</evidence>
<dbReference type="SUPFAM" id="SSF56112">
    <property type="entry name" value="Protein kinase-like (PK-like)"/>
    <property type="match status" value="1"/>
</dbReference>
<dbReference type="GO" id="GO:0005737">
    <property type="term" value="C:cytoplasm"/>
    <property type="evidence" value="ECO:0007669"/>
    <property type="project" value="TreeGrafter"/>
</dbReference>
<dbReference type="GO" id="GO:0031032">
    <property type="term" value="P:actomyosin structure organization"/>
    <property type="evidence" value="ECO:0007669"/>
    <property type="project" value="TreeGrafter"/>
</dbReference>
<dbReference type="InterPro" id="IPR050839">
    <property type="entry name" value="Rho-assoc_Ser/Thr_Kinase"/>
</dbReference>
<dbReference type="GO" id="GO:1901888">
    <property type="term" value="P:regulation of cell junction assembly"/>
    <property type="evidence" value="ECO:0007669"/>
    <property type="project" value="TreeGrafter"/>
</dbReference>
<dbReference type="PANTHER" id="PTHR22988:SF73">
    <property type="entry name" value="RHO-ASSOCIATED PROTEIN KINASE"/>
    <property type="match status" value="1"/>
</dbReference>
<dbReference type="Gene3D" id="1.10.510.10">
    <property type="entry name" value="Transferase(Phosphotransferase) domain 1"/>
    <property type="match status" value="1"/>
</dbReference>
<dbReference type="Pfam" id="PF00069">
    <property type="entry name" value="Pkinase"/>
    <property type="match status" value="1"/>
</dbReference>
<dbReference type="PROSITE" id="PS50011">
    <property type="entry name" value="PROTEIN_KINASE_DOM"/>
    <property type="match status" value="1"/>
</dbReference>
<evidence type="ECO:0000313" key="2">
    <source>
        <dbReference type="EMBL" id="CAF0926619.1"/>
    </source>
</evidence>
<dbReference type="Proteomes" id="UP000663836">
    <property type="component" value="Unassembled WGS sequence"/>
</dbReference>
<organism evidence="3 4">
    <name type="scientific">Rotaria sordida</name>
    <dbReference type="NCBI Taxonomy" id="392033"/>
    <lineage>
        <taxon>Eukaryota</taxon>
        <taxon>Metazoa</taxon>
        <taxon>Spiralia</taxon>
        <taxon>Gnathifera</taxon>
        <taxon>Rotifera</taxon>
        <taxon>Eurotatoria</taxon>
        <taxon>Bdelloidea</taxon>
        <taxon>Philodinida</taxon>
        <taxon>Philodinidae</taxon>
        <taxon>Rotaria</taxon>
    </lineage>
</organism>
<dbReference type="EMBL" id="CAJOBD010000337">
    <property type="protein sequence ID" value="CAF3648200.1"/>
    <property type="molecule type" value="Genomic_DNA"/>
</dbReference>
<accession>A0A818RE70</accession>
<reference evidence="3" key="1">
    <citation type="submission" date="2021-02" db="EMBL/GenBank/DDBJ databases">
        <authorList>
            <person name="Nowell W R."/>
        </authorList>
    </citation>
    <scope>NUCLEOTIDE SEQUENCE</scope>
</reference>
<dbReference type="InterPro" id="IPR011009">
    <property type="entry name" value="Kinase-like_dom_sf"/>
</dbReference>
<dbReference type="GO" id="GO:0005524">
    <property type="term" value="F:ATP binding"/>
    <property type="evidence" value="ECO:0007669"/>
    <property type="project" value="InterPro"/>
</dbReference>
<feature type="domain" description="Protein kinase" evidence="1">
    <location>
        <begin position="1"/>
        <end position="77"/>
    </location>
</feature>
<dbReference type="GO" id="GO:0030866">
    <property type="term" value="P:cortical actin cytoskeleton organization"/>
    <property type="evidence" value="ECO:0007669"/>
    <property type="project" value="TreeGrafter"/>
</dbReference>
<dbReference type="EMBL" id="CAJNOT010000285">
    <property type="protein sequence ID" value="CAF0926619.1"/>
    <property type="molecule type" value="Genomic_DNA"/>
</dbReference>
<gene>
    <name evidence="3" type="ORF">JBS370_LOCUS6197</name>
    <name evidence="2" type="ORF">ZHD862_LOCUS8696</name>
</gene>
<name>A0A818RE70_9BILA</name>
<proteinExistence type="predicted"/>